<feature type="region of interest" description="Disordered" evidence="1">
    <location>
        <begin position="1"/>
        <end position="60"/>
    </location>
</feature>
<evidence type="ECO:0000256" key="1">
    <source>
        <dbReference type="SAM" id="MobiDB-lite"/>
    </source>
</evidence>
<name>A0A3N4KQM3_9PEZI</name>
<gene>
    <name evidence="3" type="ORF">P167DRAFT_487273</name>
</gene>
<keyword evidence="4" id="KW-1185">Reference proteome</keyword>
<dbReference type="OrthoDB" id="5356047at2759"/>
<dbReference type="InParanoid" id="A0A3N4KQM3"/>
<dbReference type="AlphaFoldDB" id="A0A3N4KQM3"/>
<evidence type="ECO:0000313" key="4">
    <source>
        <dbReference type="Proteomes" id="UP000277580"/>
    </source>
</evidence>
<keyword evidence="2" id="KW-1133">Transmembrane helix</keyword>
<feature type="transmembrane region" description="Helical" evidence="2">
    <location>
        <begin position="144"/>
        <end position="165"/>
    </location>
</feature>
<evidence type="ECO:0000256" key="2">
    <source>
        <dbReference type="SAM" id="Phobius"/>
    </source>
</evidence>
<dbReference type="Proteomes" id="UP000277580">
    <property type="component" value="Unassembled WGS sequence"/>
</dbReference>
<proteinExistence type="predicted"/>
<accession>A0A3N4KQM3</accession>
<organism evidence="3 4">
    <name type="scientific">Morchella conica CCBAS932</name>
    <dbReference type="NCBI Taxonomy" id="1392247"/>
    <lineage>
        <taxon>Eukaryota</taxon>
        <taxon>Fungi</taxon>
        <taxon>Dikarya</taxon>
        <taxon>Ascomycota</taxon>
        <taxon>Pezizomycotina</taxon>
        <taxon>Pezizomycetes</taxon>
        <taxon>Pezizales</taxon>
        <taxon>Morchellaceae</taxon>
        <taxon>Morchella</taxon>
    </lineage>
</organism>
<dbReference type="EMBL" id="ML119126">
    <property type="protein sequence ID" value="RPB12810.1"/>
    <property type="molecule type" value="Genomic_DNA"/>
</dbReference>
<evidence type="ECO:0000313" key="3">
    <source>
        <dbReference type="EMBL" id="RPB12810.1"/>
    </source>
</evidence>
<reference evidence="3 4" key="1">
    <citation type="journal article" date="2018" name="Nat. Ecol. Evol.">
        <title>Pezizomycetes genomes reveal the molecular basis of ectomycorrhizal truffle lifestyle.</title>
        <authorList>
            <person name="Murat C."/>
            <person name="Payen T."/>
            <person name="Noel B."/>
            <person name="Kuo A."/>
            <person name="Morin E."/>
            <person name="Chen J."/>
            <person name="Kohler A."/>
            <person name="Krizsan K."/>
            <person name="Balestrini R."/>
            <person name="Da Silva C."/>
            <person name="Montanini B."/>
            <person name="Hainaut M."/>
            <person name="Levati E."/>
            <person name="Barry K.W."/>
            <person name="Belfiori B."/>
            <person name="Cichocki N."/>
            <person name="Clum A."/>
            <person name="Dockter R.B."/>
            <person name="Fauchery L."/>
            <person name="Guy J."/>
            <person name="Iotti M."/>
            <person name="Le Tacon F."/>
            <person name="Lindquist E.A."/>
            <person name="Lipzen A."/>
            <person name="Malagnac F."/>
            <person name="Mello A."/>
            <person name="Molinier V."/>
            <person name="Miyauchi S."/>
            <person name="Poulain J."/>
            <person name="Riccioni C."/>
            <person name="Rubini A."/>
            <person name="Sitrit Y."/>
            <person name="Splivallo R."/>
            <person name="Traeger S."/>
            <person name="Wang M."/>
            <person name="Zifcakova L."/>
            <person name="Wipf D."/>
            <person name="Zambonelli A."/>
            <person name="Paolocci F."/>
            <person name="Nowrousian M."/>
            <person name="Ottonello S."/>
            <person name="Baldrian P."/>
            <person name="Spatafora J.W."/>
            <person name="Henrissat B."/>
            <person name="Nagy L.G."/>
            <person name="Aury J.M."/>
            <person name="Wincker P."/>
            <person name="Grigoriev I.V."/>
            <person name="Bonfante P."/>
            <person name="Martin F.M."/>
        </authorList>
    </citation>
    <scope>NUCLEOTIDE SEQUENCE [LARGE SCALE GENOMIC DNA]</scope>
    <source>
        <strain evidence="3 4">CCBAS932</strain>
    </source>
</reference>
<sequence>MVVEVQSNNPYRRSITSPSPPPHPHSHSPSPPPLVKFPSSTTTIAEEPENELDAQHHHVRSPTPTIVVKACEDKERDASDKVVITIHPTDSTNSVPQHKEYPMPIRTNTHPHPRQSMNELEACSVWPARRFMQKKVMQKKTKWIIIKVLCALIFVVGAVAIGLGISKAAGSK</sequence>
<feature type="compositionally biased region" description="Polar residues" evidence="1">
    <location>
        <begin position="1"/>
        <end position="16"/>
    </location>
</feature>
<protein>
    <submittedName>
        <fullName evidence="3">Uncharacterized protein</fullName>
    </submittedName>
</protein>
<keyword evidence="2" id="KW-0472">Membrane</keyword>
<feature type="compositionally biased region" description="Pro residues" evidence="1">
    <location>
        <begin position="18"/>
        <end position="35"/>
    </location>
</feature>
<keyword evidence="2" id="KW-0812">Transmembrane</keyword>